<name>A0A0G1VPB5_9BACT</name>
<dbReference type="EMBL" id="LCPV01000002">
    <property type="protein sequence ID" value="KKW08110.1"/>
    <property type="molecule type" value="Genomic_DNA"/>
</dbReference>
<dbReference type="Proteomes" id="UP000034589">
    <property type="component" value="Unassembled WGS sequence"/>
</dbReference>
<protein>
    <submittedName>
        <fullName evidence="1">Uncharacterized protein</fullName>
    </submittedName>
</protein>
<reference evidence="1 2" key="1">
    <citation type="journal article" date="2015" name="Nature">
        <title>rRNA introns, odd ribosomes, and small enigmatic genomes across a large radiation of phyla.</title>
        <authorList>
            <person name="Brown C.T."/>
            <person name="Hug L.A."/>
            <person name="Thomas B.C."/>
            <person name="Sharon I."/>
            <person name="Castelle C.J."/>
            <person name="Singh A."/>
            <person name="Wilkins M.J."/>
            <person name="Williams K.H."/>
            <person name="Banfield J.F."/>
        </authorList>
    </citation>
    <scope>NUCLEOTIDE SEQUENCE [LARGE SCALE GENOMIC DNA]</scope>
</reference>
<evidence type="ECO:0000313" key="1">
    <source>
        <dbReference type="EMBL" id="KKW08110.1"/>
    </source>
</evidence>
<proteinExistence type="predicted"/>
<accession>A0A0G1VPB5</accession>
<dbReference type="AlphaFoldDB" id="A0A0G1VPB5"/>
<sequence>MEPLSEKKIEEIKKRCDAARPGPWKSYVEGRDHDSGSNFIMIGEGASRSDDDIELLGATVEDQDFVAHAREDIPALIAEIERLKTDK</sequence>
<comment type="caution">
    <text evidence="1">The sequence shown here is derived from an EMBL/GenBank/DDBJ whole genome shotgun (WGS) entry which is preliminary data.</text>
</comment>
<gene>
    <name evidence="1" type="ORF">UY39_C0002G0006</name>
</gene>
<organism evidence="1 2">
    <name type="scientific">Candidatus Kaiserbacteria bacterium GW2011_GWC2_49_12</name>
    <dbReference type="NCBI Taxonomy" id="1618675"/>
    <lineage>
        <taxon>Bacteria</taxon>
        <taxon>Candidatus Kaiseribacteriota</taxon>
    </lineage>
</organism>
<evidence type="ECO:0000313" key="2">
    <source>
        <dbReference type="Proteomes" id="UP000034589"/>
    </source>
</evidence>